<dbReference type="Proteomes" id="UP000665026">
    <property type="component" value="Chromosome"/>
</dbReference>
<protein>
    <recommendedName>
        <fullName evidence="3">Asp/Glu/Hydantoin racemase</fullName>
    </recommendedName>
</protein>
<reference evidence="1" key="1">
    <citation type="submission" date="2020-07" db="EMBL/GenBank/DDBJ databases">
        <title>Genome sequences of bacteria associated with the marine, planktonic diatom Thalassiosira profunda strain ECT2AJA-044.</title>
        <authorList>
            <person name="Gargas C.B."/>
            <person name="Roberts W.R."/>
            <person name="Alverson A.J."/>
        </authorList>
    </citation>
    <scope>NUCLEOTIDE SEQUENCE</scope>
    <source>
        <strain evidence="1">ECT2AJA-044</strain>
    </source>
</reference>
<proteinExistence type="predicted"/>
<dbReference type="EMBL" id="CP060010">
    <property type="protein sequence ID" value="QTN36764.1"/>
    <property type="molecule type" value="Genomic_DNA"/>
</dbReference>
<accession>A0A975ERA3</accession>
<dbReference type="AlphaFoldDB" id="A0A975ERA3"/>
<dbReference type="KEGG" id="cact:HZ995_04380"/>
<sequence length="206" mass="21610">MTQPITLIHTAEIHRASFSALRDRIAPEAELVQHVRTDWLDKARKHGVRQGLIDEIADLIHQAPGPVVCTCTTLGEAAAALGAIRIDAPMMAEASRAGGPILMVYALESTFEPSLALLDSALQNAQQETQVLPLFIGQFWPLFEAGEVEAFTACVAGAVKDAVAHNDVGCVILAQASMAAAAPLLTDLGKPVLTSPGSALRAALSA</sequence>
<gene>
    <name evidence="1" type="ORF">HZ995_04380</name>
</gene>
<evidence type="ECO:0000313" key="2">
    <source>
        <dbReference type="Proteomes" id="UP000665026"/>
    </source>
</evidence>
<evidence type="ECO:0000313" key="1">
    <source>
        <dbReference type="EMBL" id="QTN36764.1"/>
    </source>
</evidence>
<evidence type="ECO:0008006" key="3">
    <source>
        <dbReference type="Google" id="ProtNLM"/>
    </source>
</evidence>
<dbReference type="RefSeq" id="WP_209357461.1">
    <property type="nucleotide sequence ID" value="NZ_CP060010.1"/>
</dbReference>
<name>A0A975ERA3_9RHOB</name>
<organism evidence="1 2">
    <name type="scientific">Cognatishimia activa</name>
    <dbReference type="NCBI Taxonomy" id="1715691"/>
    <lineage>
        <taxon>Bacteria</taxon>
        <taxon>Pseudomonadati</taxon>
        <taxon>Pseudomonadota</taxon>
        <taxon>Alphaproteobacteria</taxon>
        <taxon>Rhodobacterales</taxon>
        <taxon>Paracoccaceae</taxon>
        <taxon>Cognatishimia</taxon>
    </lineage>
</organism>